<evidence type="ECO:0000259" key="6">
    <source>
        <dbReference type="Pfam" id="PF05175"/>
    </source>
</evidence>
<proteinExistence type="inferred from homology"/>
<dbReference type="InterPro" id="IPR029063">
    <property type="entry name" value="SAM-dependent_MTases_sf"/>
</dbReference>
<evidence type="ECO:0000256" key="1">
    <source>
        <dbReference type="ARBA" id="ARBA00022603"/>
    </source>
</evidence>
<dbReference type="CDD" id="cd02440">
    <property type="entry name" value="AdoMet_MTases"/>
    <property type="match status" value="1"/>
</dbReference>
<feature type="domain" description="Release factor glutamine methyltransferase N-terminal" evidence="7">
    <location>
        <begin position="8"/>
        <end position="76"/>
    </location>
</feature>
<dbReference type="NCBIfam" id="TIGR03534">
    <property type="entry name" value="RF_mod_PrmC"/>
    <property type="match status" value="1"/>
</dbReference>
<dbReference type="Pfam" id="PF05175">
    <property type="entry name" value="MTS"/>
    <property type="match status" value="1"/>
</dbReference>
<comment type="function">
    <text evidence="5">Methylates the class 1 translation termination release factors RF1/PrfA and RF2/PrfB on the glutamine residue of the universally conserved GGQ motif.</text>
</comment>
<dbReference type="eggNOG" id="COG2890">
    <property type="taxonomic scope" value="Bacteria"/>
</dbReference>
<dbReference type="InterPro" id="IPR050320">
    <property type="entry name" value="N5-glutamine_MTase"/>
</dbReference>
<dbReference type="Pfam" id="PF17827">
    <property type="entry name" value="PrmC_N"/>
    <property type="match status" value="1"/>
</dbReference>
<dbReference type="EMBL" id="AFNV02000007">
    <property type="protein sequence ID" value="ERJ19797.1"/>
    <property type="molecule type" value="Genomic_DNA"/>
</dbReference>
<evidence type="ECO:0000313" key="8">
    <source>
        <dbReference type="EMBL" id="ERJ19797.1"/>
    </source>
</evidence>
<sequence>MTNTVDALRRAARTRLAEHSDSPDLDAQRLLEQVLGVDHSWLVVHAHDIVDDAPRRRFDALVARRAAGEPLAYITGTVGFWTLDLGVTPDVLVPRPDTETLVEAVLDAHDSAPHQLLDLGTGSGAIALALASERPAWSITATDASAGALACAQDNATRLGLNQIEFALGRWYEAIGDKRFDIIVSNPPYIAPGDRHLAAAELKHEPHAALVAPANGLADLQRIVAGARDHLDVGGALYLEHGADQGAAVRAMLTTWSAVKTTPDLGGNERITCARLKPHSPAGRS</sequence>
<dbReference type="InterPro" id="IPR040758">
    <property type="entry name" value="PrmC_N"/>
</dbReference>
<dbReference type="PROSITE" id="PS00092">
    <property type="entry name" value="N6_MTASE"/>
    <property type="match status" value="1"/>
</dbReference>
<dbReference type="RefSeq" id="WP_006915082.1">
    <property type="nucleotide sequence ID" value="NZ_AFNV02000007.1"/>
</dbReference>
<organism evidence="8 9">
    <name type="scientific">Salinisphaera shabanensis E1L3A</name>
    <dbReference type="NCBI Taxonomy" id="1033802"/>
    <lineage>
        <taxon>Bacteria</taxon>
        <taxon>Pseudomonadati</taxon>
        <taxon>Pseudomonadota</taxon>
        <taxon>Gammaproteobacteria</taxon>
        <taxon>Salinisphaerales</taxon>
        <taxon>Salinisphaeraceae</taxon>
        <taxon>Salinisphaera</taxon>
    </lineage>
</organism>
<dbReference type="GO" id="GO:0003676">
    <property type="term" value="F:nucleic acid binding"/>
    <property type="evidence" value="ECO:0007669"/>
    <property type="project" value="InterPro"/>
</dbReference>
<evidence type="ECO:0000256" key="4">
    <source>
        <dbReference type="ARBA" id="ARBA00048391"/>
    </source>
</evidence>
<dbReference type="Gene3D" id="3.40.50.150">
    <property type="entry name" value="Vaccinia Virus protein VP39"/>
    <property type="match status" value="1"/>
</dbReference>
<dbReference type="InterPro" id="IPR019874">
    <property type="entry name" value="RF_methyltr_PrmC"/>
</dbReference>
<comment type="catalytic activity">
    <reaction evidence="4 5">
        <text>L-glutaminyl-[peptide chain release factor] + S-adenosyl-L-methionine = N(5)-methyl-L-glutaminyl-[peptide chain release factor] + S-adenosyl-L-homocysteine + H(+)</text>
        <dbReference type="Rhea" id="RHEA:42896"/>
        <dbReference type="Rhea" id="RHEA-COMP:10271"/>
        <dbReference type="Rhea" id="RHEA-COMP:10272"/>
        <dbReference type="ChEBI" id="CHEBI:15378"/>
        <dbReference type="ChEBI" id="CHEBI:30011"/>
        <dbReference type="ChEBI" id="CHEBI:57856"/>
        <dbReference type="ChEBI" id="CHEBI:59789"/>
        <dbReference type="ChEBI" id="CHEBI:61891"/>
        <dbReference type="EC" id="2.1.1.297"/>
    </reaction>
</comment>
<dbReference type="NCBIfam" id="TIGR00536">
    <property type="entry name" value="hemK_fam"/>
    <property type="match status" value="1"/>
</dbReference>
<feature type="binding site" evidence="5">
    <location>
        <begin position="186"/>
        <end position="189"/>
    </location>
    <ligand>
        <name>substrate</name>
    </ligand>
</feature>
<dbReference type="HAMAP" id="MF_02126">
    <property type="entry name" value="RF_methyltr_PrmC"/>
    <property type="match status" value="1"/>
</dbReference>
<dbReference type="FunFam" id="3.40.50.150:FF:000053">
    <property type="entry name" value="Release factor glutamine methyltransferase"/>
    <property type="match status" value="1"/>
</dbReference>
<comment type="similarity">
    <text evidence="5">Belongs to the protein N5-glutamine methyltransferase family. PrmC subfamily.</text>
</comment>
<dbReference type="InterPro" id="IPR002052">
    <property type="entry name" value="DNA_methylase_N6_adenine_CS"/>
</dbReference>
<keyword evidence="9" id="KW-1185">Reference proteome</keyword>
<keyword evidence="3 5" id="KW-0949">S-adenosyl-L-methionine</keyword>
<evidence type="ECO:0000256" key="5">
    <source>
        <dbReference type="HAMAP-Rule" id="MF_02126"/>
    </source>
</evidence>
<feature type="binding site" evidence="5">
    <location>
        <position position="143"/>
    </location>
    <ligand>
        <name>S-adenosyl-L-methionine</name>
        <dbReference type="ChEBI" id="CHEBI:59789"/>
    </ligand>
</feature>
<feature type="binding site" evidence="5">
    <location>
        <begin position="120"/>
        <end position="124"/>
    </location>
    <ligand>
        <name>S-adenosyl-L-methionine</name>
        <dbReference type="ChEBI" id="CHEBI:59789"/>
    </ligand>
</feature>
<dbReference type="AlphaFoldDB" id="U2ENU9"/>
<feature type="binding site" evidence="5">
    <location>
        <position position="186"/>
    </location>
    <ligand>
        <name>S-adenosyl-L-methionine</name>
        <dbReference type="ChEBI" id="CHEBI:59789"/>
    </ligand>
</feature>
<reference evidence="8 9" key="1">
    <citation type="journal article" date="2011" name="J. Bacteriol.">
        <title>Genome sequence of Salinisphaera shabanensis, a gammaproteobacterium from the harsh, variable environment of the brine-seawater interface of the Shaban Deep in the Red Sea.</title>
        <authorList>
            <person name="Antunes A."/>
            <person name="Alam I."/>
            <person name="Bajic V.B."/>
            <person name="Stingl U."/>
        </authorList>
    </citation>
    <scope>NUCLEOTIDE SEQUENCE [LARGE SCALE GENOMIC DNA]</scope>
    <source>
        <strain evidence="8 9">E1L3A</strain>
    </source>
</reference>
<accession>U2ENU9</accession>
<protein>
    <recommendedName>
        <fullName evidence="5">Release factor glutamine methyltransferase</fullName>
        <shortName evidence="5">RF MTase</shortName>
        <ecNumber evidence="5">2.1.1.297</ecNumber>
    </recommendedName>
    <alternativeName>
        <fullName evidence="5">N5-glutamine methyltransferase PrmC</fullName>
    </alternativeName>
    <alternativeName>
        <fullName evidence="5">Protein-(glutamine-N5) MTase PrmC</fullName>
    </alternativeName>
    <alternativeName>
        <fullName evidence="5">Protein-glutamine N-methyltransferase PrmC</fullName>
    </alternativeName>
</protein>
<dbReference type="STRING" id="1033802.SSPSH_001258"/>
<evidence type="ECO:0000256" key="3">
    <source>
        <dbReference type="ARBA" id="ARBA00022691"/>
    </source>
</evidence>
<evidence type="ECO:0000259" key="7">
    <source>
        <dbReference type="Pfam" id="PF17827"/>
    </source>
</evidence>
<dbReference type="PANTHER" id="PTHR18895:SF74">
    <property type="entry name" value="MTRF1L RELEASE FACTOR GLUTAMINE METHYLTRANSFERASE"/>
    <property type="match status" value="1"/>
</dbReference>
<dbReference type="InterPro" id="IPR004556">
    <property type="entry name" value="HemK-like"/>
</dbReference>
<evidence type="ECO:0000256" key="2">
    <source>
        <dbReference type="ARBA" id="ARBA00022679"/>
    </source>
</evidence>
<dbReference type="EC" id="2.1.1.297" evidence="5"/>
<keyword evidence="8" id="KW-0413">Isomerase</keyword>
<feature type="domain" description="Methyltransferase small" evidence="6">
    <location>
        <begin position="100"/>
        <end position="199"/>
    </location>
</feature>
<reference evidence="8 9" key="2">
    <citation type="journal article" date="2013" name="PLoS ONE">
        <title>INDIGO - INtegrated Data Warehouse of MIcrobial GenOmes with Examples from the Red Sea Extremophiles.</title>
        <authorList>
            <person name="Alam I."/>
            <person name="Antunes A."/>
            <person name="Kamau A.A."/>
            <person name="Ba Alawi W."/>
            <person name="Kalkatawi M."/>
            <person name="Stingl U."/>
            <person name="Bajic V.B."/>
        </authorList>
    </citation>
    <scope>NUCLEOTIDE SEQUENCE [LARGE SCALE GENOMIC DNA]</scope>
    <source>
        <strain evidence="8 9">E1L3A</strain>
    </source>
</reference>
<dbReference type="Gene3D" id="1.10.8.10">
    <property type="entry name" value="DNA helicase RuvA subunit, C-terminal domain"/>
    <property type="match status" value="1"/>
</dbReference>
<keyword evidence="1 5" id="KW-0489">Methyltransferase</keyword>
<dbReference type="GO" id="GO:0016853">
    <property type="term" value="F:isomerase activity"/>
    <property type="evidence" value="ECO:0007669"/>
    <property type="project" value="UniProtKB-KW"/>
</dbReference>
<comment type="caution">
    <text evidence="8">The sequence shown here is derived from an EMBL/GenBank/DDBJ whole genome shotgun (WGS) entry which is preliminary data.</text>
</comment>
<dbReference type="Proteomes" id="UP000006242">
    <property type="component" value="Unassembled WGS sequence"/>
</dbReference>
<evidence type="ECO:0000313" key="9">
    <source>
        <dbReference type="Proteomes" id="UP000006242"/>
    </source>
</evidence>
<name>U2ENU9_9GAMM</name>
<dbReference type="GO" id="GO:0032259">
    <property type="term" value="P:methylation"/>
    <property type="evidence" value="ECO:0007669"/>
    <property type="project" value="UniProtKB-KW"/>
</dbReference>
<dbReference type="SUPFAM" id="SSF53335">
    <property type="entry name" value="S-adenosyl-L-methionine-dependent methyltransferases"/>
    <property type="match status" value="1"/>
</dbReference>
<dbReference type="InterPro" id="IPR007848">
    <property type="entry name" value="Small_mtfrase_dom"/>
</dbReference>
<keyword evidence="2 5" id="KW-0808">Transferase</keyword>
<gene>
    <name evidence="5 8" type="primary">prmC</name>
    <name evidence="8" type="ORF">SSPSH_001258</name>
</gene>
<dbReference type="PANTHER" id="PTHR18895">
    <property type="entry name" value="HEMK METHYLTRANSFERASE"/>
    <property type="match status" value="1"/>
</dbReference>
<feature type="binding site" evidence="5">
    <location>
        <position position="171"/>
    </location>
    <ligand>
        <name>S-adenosyl-L-methionine</name>
        <dbReference type="ChEBI" id="CHEBI:59789"/>
    </ligand>
</feature>
<dbReference type="OrthoDB" id="9800643at2"/>
<dbReference type="GO" id="GO:0102559">
    <property type="term" value="F:peptide chain release factor N(5)-glutamine methyltransferase activity"/>
    <property type="evidence" value="ECO:0007669"/>
    <property type="project" value="UniProtKB-EC"/>
</dbReference>